<evidence type="ECO:0000256" key="1">
    <source>
        <dbReference type="SAM" id="MobiDB-lite"/>
    </source>
</evidence>
<keyword evidence="3" id="KW-1185">Reference proteome</keyword>
<accession>A0A1G9FHY0</accession>
<protein>
    <submittedName>
        <fullName evidence="2">Uncharacterized protein</fullName>
    </submittedName>
</protein>
<dbReference type="RefSeq" id="WP_091268817.1">
    <property type="nucleotide sequence ID" value="NZ_FNFK01000079.1"/>
</dbReference>
<dbReference type="PROSITE" id="PS51257">
    <property type="entry name" value="PROKAR_LIPOPROTEIN"/>
    <property type="match status" value="1"/>
</dbReference>
<dbReference type="OrthoDB" id="2164136at2"/>
<evidence type="ECO:0000313" key="3">
    <source>
        <dbReference type="Proteomes" id="UP000199433"/>
    </source>
</evidence>
<proteinExistence type="predicted"/>
<dbReference type="EMBL" id="FNFK01000079">
    <property type="protein sequence ID" value="SDK87989.1"/>
    <property type="molecule type" value="Genomic_DNA"/>
</dbReference>
<dbReference type="Proteomes" id="UP000199433">
    <property type="component" value="Unassembled WGS sequence"/>
</dbReference>
<evidence type="ECO:0000313" key="2">
    <source>
        <dbReference type="EMBL" id="SDK87989.1"/>
    </source>
</evidence>
<feature type="region of interest" description="Disordered" evidence="1">
    <location>
        <begin position="20"/>
        <end position="59"/>
    </location>
</feature>
<name>A0A1G9FHY0_9LACT</name>
<organism evidence="2 3">
    <name type="scientific">Alkalibacterium thalassium</name>
    <dbReference type="NCBI Taxonomy" id="426701"/>
    <lineage>
        <taxon>Bacteria</taxon>
        <taxon>Bacillati</taxon>
        <taxon>Bacillota</taxon>
        <taxon>Bacilli</taxon>
        <taxon>Lactobacillales</taxon>
        <taxon>Carnobacteriaceae</taxon>
        <taxon>Alkalibacterium</taxon>
    </lineage>
</organism>
<sequence>MKKWWYGGLVFMVLAGCANGEDSTENESEEQEFTDETDDISEENTEETDGGSTDSEDQEELVIDDGEDTDQMQFVTQISDEESGLTVGNDEILSMLNDLIENSRTNEIGDEGQVRAQYSGLFLTDETNLLYGVFLLSNRTEEAMTNIGITLSVATEDDVLFDNKSIYLDQEHFGILEPDTVMPVYVELDINQLESVEELSDSRQETTYISDVMFDVPGENPDSRDPEGFEVGYRPEYIMAQANEENREGQWEESAPELEYVLPDNIDQGDISTALIHVEQIVDLAAMESIDNDISIFWAGVAEQDGNGEDWKGIFLLMNRTGEDFQNIEFGFTLEDENGETVFENQSISLPEEEFGVLRDGTMMPVSITVPEEGEAVFMGIIEQYGAVYRFESWEAE</sequence>
<gene>
    <name evidence="2" type="ORF">SAMN04488098_10797</name>
</gene>
<feature type="compositionally biased region" description="Acidic residues" evidence="1">
    <location>
        <begin position="22"/>
        <end position="59"/>
    </location>
</feature>
<reference evidence="3" key="1">
    <citation type="submission" date="2016-10" db="EMBL/GenBank/DDBJ databases">
        <authorList>
            <person name="Varghese N."/>
            <person name="Submissions S."/>
        </authorList>
    </citation>
    <scope>NUCLEOTIDE SEQUENCE [LARGE SCALE GENOMIC DNA]</scope>
    <source>
        <strain evidence="3">DSM 19181</strain>
    </source>
</reference>
<dbReference type="AlphaFoldDB" id="A0A1G9FHY0"/>